<protein>
    <submittedName>
        <fullName evidence="4">AcrR family transcriptional regulator</fullName>
    </submittedName>
</protein>
<feature type="domain" description="HTH tetR-type" evidence="3">
    <location>
        <begin position="13"/>
        <end position="73"/>
    </location>
</feature>
<evidence type="ECO:0000313" key="5">
    <source>
        <dbReference type="Proteomes" id="UP000569914"/>
    </source>
</evidence>
<reference evidence="4 5" key="1">
    <citation type="submission" date="2020-07" db="EMBL/GenBank/DDBJ databases">
        <title>Sequencing the genomes of 1000 actinobacteria strains.</title>
        <authorList>
            <person name="Klenk H.-P."/>
        </authorList>
    </citation>
    <scope>NUCLEOTIDE SEQUENCE [LARGE SCALE GENOMIC DNA]</scope>
    <source>
        <strain evidence="4 5">DSM 22083</strain>
    </source>
</reference>
<name>A0A7Y9IEM7_9ACTN</name>
<evidence type="ECO:0000256" key="1">
    <source>
        <dbReference type="ARBA" id="ARBA00023125"/>
    </source>
</evidence>
<evidence type="ECO:0000259" key="3">
    <source>
        <dbReference type="PROSITE" id="PS50977"/>
    </source>
</evidence>
<organism evidence="4 5">
    <name type="scientific">Microlunatus parietis</name>
    <dbReference type="NCBI Taxonomy" id="682979"/>
    <lineage>
        <taxon>Bacteria</taxon>
        <taxon>Bacillati</taxon>
        <taxon>Actinomycetota</taxon>
        <taxon>Actinomycetes</taxon>
        <taxon>Propionibacteriales</taxon>
        <taxon>Propionibacteriaceae</taxon>
        <taxon>Microlunatus</taxon>
    </lineage>
</organism>
<dbReference type="InterPro" id="IPR050109">
    <property type="entry name" value="HTH-type_TetR-like_transc_reg"/>
</dbReference>
<sequence>MPRSEAQNEVIRAATREKLQAAAITMFTRKGFAATSVGDIAGAAGVSVGLMYRHYRTKEDLFGDLVEQAATGLERAAALFRTEQPAAELILAFATEFLDDLAAGGATLEFYLLLQQAVLKGPDDPRIAVLLDRHEALHGETVRLIERGQRDGTFRDGPAAALADLFYATLGGLAQLRLIRGDRFSGPSPELLTTFLIKEPS</sequence>
<dbReference type="EMBL" id="JACCBU010000001">
    <property type="protein sequence ID" value="NYE75322.1"/>
    <property type="molecule type" value="Genomic_DNA"/>
</dbReference>
<dbReference type="PANTHER" id="PTHR30055:SF226">
    <property type="entry name" value="HTH-TYPE TRANSCRIPTIONAL REGULATOR PKSA"/>
    <property type="match status" value="1"/>
</dbReference>
<dbReference type="Gene3D" id="1.10.357.10">
    <property type="entry name" value="Tetracycline Repressor, domain 2"/>
    <property type="match status" value="1"/>
</dbReference>
<evidence type="ECO:0000313" key="4">
    <source>
        <dbReference type="EMBL" id="NYE75322.1"/>
    </source>
</evidence>
<proteinExistence type="predicted"/>
<dbReference type="PROSITE" id="PS50977">
    <property type="entry name" value="HTH_TETR_2"/>
    <property type="match status" value="1"/>
</dbReference>
<gene>
    <name evidence="4" type="ORF">BKA15_006651</name>
</gene>
<dbReference type="PRINTS" id="PR00455">
    <property type="entry name" value="HTHTETR"/>
</dbReference>
<dbReference type="InterPro" id="IPR009057">
    <property type="entry name" value="Homeodomain-like_sf"/>
</dbReference>
<comment type="caution">
    <text evidence="4">The sequence shown here is derived from an EMBL/GenBank/DDBJ whole genome shotgun (WGS) entry which is preliminary data.</text>
</comment>
<dbReference type="RefSeq" id="WP_179757846.1">
    <property type="nucleotide sequence ID" value="NZ_JACCBU010000001.1"/>
</dbReference>
<dbReference type="InterPro" id="IPR001647">
    <property type="entry name" value="HTH_TetR"/>
</dbReference>
<feature type="DNA-binding region" description="H-T-H motif" evidence="2">
    <location>
        <begin position="36"/>
        <end position="55"/>
    </location>
</feature>
<dbReference type="GO" id="GO:0000976">
    <property type="term" value="F:transcription cis-regulatory region binding"/>
    <property type="evidence" value="ECO:0007669"/>
    <property type="project" value="TreeGrafter"/>
</dbReference>
<keyword evidence="1 2" id="KW-0238">DNA-binding</keyword>
<keyword evidence="5" id="KW-1185">Reference proteome</keyword>
<dbReference type="SUPFAM" id="SSF48498">
    <property type="entry name" value="Tetracyclin repressor-like, C-terminal domain"/>
    <property type="match status" value="1"/>
</dbReference>
<dbReference type="AlphaFoldDB" id="A0A7Y9IEM7"/>
<dbReference type="PANTHER" id="PTHR30055">
    <property type="entry name" value="HTH-TYPE TRANSCRIPTIONAL REGULATOR RUTR"/>
    <property type="match status" value="1"/>
</dbReference>
<evidence type="ECO:0000256" key="2">
    <source>
        <dbReference type="PROSITE-ProRule" id="PRU00335"/>
    </source>
</evidence>
<dbReference type="GO" id="GO:0003700">
    <property type="term" value="F:DNA-binding transcription factor activity"/>
    <property type="evidence" value="ECO:0007669"/>
    <property type="project" value="TreeGrafter"/>
</dbReference>
<accession>A0A7Y9IEM7</accession>
<dbReference type="Proteomes" id="UP000569914">
    <property type="component" value="Unassembled WGS sequence"/>
</dbReference>
<dbReference type="Pfam" id="PF00440">
    <property type="entry name" value="TetR_N"/>
    <property type="match status" value="1"/>
</dbReference>
<dbReference type="SUPFAM" id="SSF46689">
    <property type="entry name" value="Homeodomain-like"/>
    <property type="match status" value="1"/>
</dbReference>
<dbReference type="InterPro" id="IPR036271">
    <property type="entry name" value="Tet_transcr_reg_TetR-rel_C_sf"/>
</dbReference>